<sequence length="93" mass="10545">MFLHLNWSHLWLKDTPVYIRSHNSQCISEPKPGHEEKRTAGRAQDCVEAQIWRRLKKNSAALKDPRSTAASILLNGRNSEPPGLFLELANSPN</sequence>
<proteinExistence type="predicted"/>
<dbReference type="Proteomes" id="UP000770717">
    <property type="component" value="Unassembled WGS sequence"/>
</dbReference>
<gene>
    <name evidence="1" type="ORF">GDO78_011755</name>
</gene>
<reference evidence="1" key="1">
    <citation type="thesis" date="2020" institute="ProQuest LLC" country="789 East Eisenhower Parkway, Ann Arbor, MI, USA">
        <title>Comparative Genomics and Chromosome Evolution.</title>
        <authorList>
            <person name="Mudd A.B."/>
        </authorList>
    </citation>
    <scope>NUCLEOTIDE SEQUENCE</scope>
    <source>
        <strain evidence="1">HN-11 Male</strain>
        <tissue evidence="1">Kidney and liver</tissue>
    </source>
</reference>
<keyword evidence="2" id="KW-1185">Reference proteome</keyword>
<dbReference type="EMBL" id="WNTK01000007">
    <property type="protein sequence ID" value="KAG9479897.1"/>
    <property type="molecule type" value="Genomic_DNA"/>
</dbReference>
<comment type="caution">
    <text evidence="1">The sequence shown here is derived from an EMBL/GenBank/DDBJ whole genome shotgun (WGS) entry which is preliminary data.</text>
</comment>
<accession>A0A8J6F1A8</accession>
<protein>
    <submittedName>
        <fullName evidence="1">Uncharacterized protein</fullName>
    </submittedName>
</protein>
<organism evidence="1 2">
    <name type="scientific">Eleutherodactylus coqui</name>
    <name type="common">Puerto Rican coqui</name>
    <dbReference type="NCBI Taxonomy" id="57060"/>
    <lineage>
        <taxon>Eukaryota</taxon>
        <taxon>Metazoa</taxon>
        <taxon>Chordata</taxon>
        <taxon>Craniata</taxon>
        <taxon>Vertebrata</taxon>
        <taxon>Euteleostomi</taxon>
        <taxon>Amphibia</taxon>
        <taxon>Batrachia</taxon>
        <taxon>Anura</taxon>
        <taxon>Neobatrachia</taxon>
        <taxon>Hyloidea</taxon>
        <taxon>Eleutherodactylidae</taxon>
        <taxon>Eleutherodactylinae</taxon>
        <taxon>Eleutherodactylus</taxon>
        <taxon>Eleutherodactylus</taxon>
    </lineage>
</organism>
<name>A0A8J6F1A8_ELECQ</name>
<dbReference type="AlphaFoldDB" id="A0A8J6F1A8"/>
<evidence type="ECO:0000313" key="2">
    <source>
        <dbReference type="Proteomes" id="UP000770717"/>
    </source>
</evidence>
<evidence type="ECO:0000313" key="1">
    <source>
        <dbReference type="EMBL" id="KAG9479897.1"/>
    </source>
</evidence>